<dbReference type="RefSeq" id="WP_380201009.1">
    <property type="nucleotide sequence ID" value="NZ_JBHTEK010000001.1"/>
</dbReference>
<name>A0ABW2U387_9BACT</name>
<protein>
    <submittedName>
        <fullName evidence="2">Glycoside hydrolase family 2 TIM barrel-domain containing protein</fullName>
    </submittedName>
</protein>
<keyword evidence="3" id="KW-1185">Reference proteome</keyword>
<dbReference type="Gene3D" id="3.20.20.80">
    <property type="entry name" value="Glycosidases"/>
    <property type="match status" value="1"/>
</dbReference>
<accession>A0ABW2U387</accession>
<evidence type="ECO:0000313" key="3">
    <source>
        <dbReference type="Proteomes" id="UP001596513"/>
    </source>
</evidence>
<dbReference type="Proteomes" id="UP001596513">
    <property type="component" value="Unassembled WGS sequence"/>
</dbReference>
<keyword evidence="2" id="KW-0378">Hydrolase</keyword>
<sequence length="285" mass="31839">MIAIGLVLSSCGEAQPARSQPVSQSQSKTGHAIIPVKVQKTPHGFQLLRGGKPYYLRGGGGLQEYDQLREAGGNTVRLWSADYAEPLLDEAHRQGLTVMLGLWLEPEDEHFSYYDPAMVAAQLRRVREQVLRYRHHPALLMWNVGNELEITARGPRFFTAINAIARMIHELDPYHPVTISMAIGFTEHARLLQSVAPAVDILSINVYGQLNKLPSLLKKSGWRGPYIVTEFGARGFWESDSTSWKAPMEQTSAEKAQFMSTLYRAIIEPDSTRCLGSYAFLGLQV</sequence>
<dbReference type="InterPro" id="IPR006103">
    <property type="entry name" value="Glyco_hydro_2_cat"/>
</dbReference>
<evidence type="ECO:0000259" key="1">
    <source>
        <dbReference type="Pfam" id="PF02836"/>
    </source>
</evidence>
<dbReference type="Pfam" id="PF02836">
    <property type="entry name" value="Glyco_hydro_2_C"/>
    <property type="match status" value="1"/>
</dbReference>
<gene>
    <name evidence="2" type="ORF">ACFQT0_05350</name>
</gene>
<dbReference type="GO" id="GO:0016787">
    <property type="term" value="F:hydrolase activity"/>
    <property type="evidence" value="ECO:0007669"/>
    <property type="project" value="UniProtKB-KW"/>
</dbReference>
<dbReference type="SUPFAM" id="SSF51445">
    <property type="entry name" value="(Trans)glycosidases"/>
    <property type="match status" value="1"/>
</dbReference>
<dbReference type="InterPro" id="IPR017853">
    <property type="entry name" value="GH"/>
</dbReference>
<reference evidence="3" key="1">
    <citation type="journal article" date="2019" name="Int. J. Syst. Evol. Microbiol.">
        <title>The Global Catalogue of Microorganisms (GCM) 10K type strain sequencing project: providing services to taxonomists for standard genome sequencing and annotation.</title>
        <authorList>
            <consortium name="The Broad Institute Genomics Platform"/>
            <consortium name="The Broad Institute Genome Sequencing Center for Infectious Disease"/>
            <person name="Wu L."/>
            <person name="Ma J."/>
        </authorList>
    </citation>
    <scope>NUCLEOTIDE SEQUENCE [LARGE SCALE GENOMIC DNA]</scope>
    <source>
        <strain evidence="3">JCM 19635</strain>
    </source>
</reference>
<comment type="caution">
    <text evidence="2">The sequence shown here is derived from an EMBL/GenBank/DDBJ whole genome shotgun (WGS) entry which is preliminary data.</text>
</comment>
<dbReference type="EMBL" id="JBHTEK010000001">
    <property type="protein sequence ID" value="MFC7666906.1"/>
    <property type="molecule type" value="Genomic_DNA"/>
</dbReference>
<organism evidence="2 3">
    <name type="scientific">Hymenobacter humi</name>
    <dbReference type="NCBI Taxonomy" id="1411620"/>
    <lineage>
        <taxon>Bacteria</taxon>
        <taxon>Pseudomonadati</taxon>
        <taxon>Bacteroidota</taxon>
        <taxon>Cytophagia</taxon>
        <taxon>Cytophagales</taxon>
        <taxon>Hymenobacteraceae</taxon>
        <taxon>Hymenobacter</taxon>
    </lineage>
</organism>
<feature type="domain" description="Glycoside hydrolase family 2 catalytic" evidence="1">
    <location>
        <begin position="88"/>
        <end position="233"/>
    </location>
</feature>
<evidence type="ECO:0000313" key="2">
    <source>
        <dbReference type="EMBL" id="MFC7666906.1"/>
    </source>
</evidence>
<proteinExistence type="predicted"/>